<dbReference type="Pfam" id="PF17921">
    <property type="entry name" value="Integrase_H2C2"/>
    <property type="match status" value="1"/>
</dbReference>
<dbReference type="InterPro" id="IPR012337">
    <property type="entry name" value="RNaseH-like_sf"/>
</dbReference>
<feature type="domain" description="Integrase zinc-binding" evidence="1">
    <location>
        <begin position="13"/>
        <end position="58"/>
    </location>
</feature>
<dbReference type="SUPFAM" id="SSF53098">
    <property type="entry name" value="Ribonuclease H-like"/>
    <property type="match status" value="1"/>
</dbReference>
<dbReference type="OMA" id="ASKCHEC"/>
<dbReference type="Gramene" id="EOY03779">
    <property type="protein sequence ID" value="EOY03779"/>
    <property type="gene ID" value="TCM_018961"/>
</dbReference>
<dbReference type="InterPro" id="IPR041588">
    <property type="entry name" value="Integrase_H2C2"/>
</dbReference>
<dbReference type="PANTHER" id="PTHR47266">
    <property type="entry name" value="ENDONUCLEASE-RELATED"/>
    <property type="match status" value="1"/>
</dbReference>
<dbReference type="Gene3D" id="1.10.340.70">
    <property type="match status" value="1"/>
</dbReference>
<accession>A0A061EN92</accession>
<name>A0A061EN92_THECC</name>
<dbReference type="GO" id="GO:0003676">
    <property type="term" value="F:nucleic acid binding"/>
    <property type="evidence" value="ECO:0007669"/>
    <property type="project" value="InterPro"/>
</dbReference>
<evidence type="ECO:0000313" key="3">
    <source>
        <dbReference type="Proteomes" id="UP000026915"/>
    </source>
</evidence>
<reference evidence="2 3" key="1">
    <citation type="journal article" date="2013" name="Genome Biol.">
        <title>The genome sequence of the most widely cultivated cacao type and its use to identify candidate genes regulating pod color.</title>
        <authorList>
            <person name="Motamayor J.C."/>
            <person name="Mockaitis K."/>
            <person name="Schmutz J."/>
            <person name="Haiminen N."/>
            <person name="Iii D.L."/>
            <person name="Cornejo O."/>
            <person name="Findley S.D."/>
            <person name="Zheng P."/>
            <person name="Utro F."/>
            <person name="Royaert S."/>
            <person name="Saski C."/>
            <person name="Jenkins J."/>
            <person name="Podicheti R."/>
            <person name="Zhao M."/>
            <person name="Scheffler B.E."/>
            <person name="Stack J.C."/>
            <person name="Feltus F.A."/>
            <person name="Mustiga G.M."/>
            <person name="Amores F."/>
            <person name="Phillips W."/>
            <person name="Marelli J.P."/>
            <person name="May G.D."/>
            <person name="Shapiro H."/>
            <person name="Ma J."/>
            <person name="Bustamante C.D."/>
            <person name="Schnell R.J."/>
            <person name="Main D."/>
            <person name="Gilbert D."/>
            <person name="Parida L."/>
            <person name="Kuhn D.N."/>
        </authorList>
    </citation>
    <scope>NUCLEOTIDE SEQUENCE [LARGE SCALE GENOMIC DNA]</scope>
    <source>
        <strain evidence="3">cv. Matina 1-6</strain>
    </source>
</reference>
<dbReference type="InterPro" id="IPR052160">
    <property type="entry name" value="Gypsy_RT_Integrase-like"/>
</dbReference>
<proteinExistence type="predicted"/>
<dbReference type="HOGENOM" id="CLU_1162867_0_0_1"/>
<protein>
    <submittedName>
        <fullName evidence="2">RNase H family protein</fullName>
    </submittedName>
</protein>
<organism evidence="2 3">
    <name type="scientific">Theobroma cacao</name>
    <name type="common">Cacao</name>
    <name type="synonym">Cocoa</name>
    <dbReference type="NCBI Taxonomy" id="3641"/>
    <lineage>
        <taxon>Eukaryota</taxon>
        <taxon>Viridiplantae</taxon>
        <taxon>Streptophyta</taxon>
        <taxon>Embryophyta</taxon>
        <taxon>Tracheophyta</taxon>
        <taxon>Spermatophyta</taxon>
        <taxon>Magnoliopsida</taxon>
        <taxon>eudicotyledons</taxon>
        <taxon>Gunneridae</taxon>
        <taxon>Pentapetalae</taxon>
        <taxon>rosids</taxon>
        <taxon>malvids</taxon>
        <taxon>Malvales</taxon>
        <taxon>Malvaceae</taxon>
        <taxon>Byttnerioideae</taxon>
        <taxon>Theobroma</taxon>
    </lineage>
</organism>
<gene>
    <name evidence="2" type="ORF">TCM_018961</name>
</gene>
<dbReference type="AlphaFoldDB" id="A0A061EN92"/>
<dbReference type="InParanoid" id="A0A061EN92"/>
<dbReference type="EMBL" id="CM001882">
    <property type="protein sequence ID" value="EOY03779.1"/>
    <property type="molecule type" value="Genomic_DNA"/>
</dbReference>
<dbReference type="Proteomes" id="UP000026915">
    <property type="component" value="Chromosome 4"/>
</dbReference>
<dbReference type="Gene3D" id="3.30.420.10">
    <property type="entry name" value="Ribonuclease H-like superfamily/Ribonuclease H"/>
    <property type="match status" value="2"/>
</dbReference>
<sequence>MLEPCEVSVDILVHARSSVEHQGGRKLYKKLLDLGYYWLTMEANVINYASKCHECQVHGNTIQAPTVVLHSIITPWPFHSWVFDMVRPISPTSRGHTWIFAATNCFTKWVKVVPLKKATGLSTLYYPKENDQVEVTNKTLFKVLSRMVHDNPNIWHDVVPAALWAYRTFKLALDAQMDNDTLQMLELETLEGERDKAKKNFSMYQKRLSRAYDKPVGKKSFEVGDLAFRAVEKLEEEHQ</sequence>
<dbReference type="InterPro" id="IPR036397">
    <property type="entry name" value="RNaseH_sf"/>
</dbReference>
<dbReference type="eggNOG" id="KOG0017">
    <property type="taxonomic scope" value="Eukaryota"/>
</dbReference>
<evidence type="ECO:0000313" key="2">
    <source>
        <dbReference type="EMBL" id="EOY03779.1"/>
    </source>
</evidence>
<keyword evidence="3" id="KW-1185">Reference proteome</keyword>
<evidence type="ECO:0000259" key="1">
    <source>
        <dbReference type="Pfam" id="PF17921"/>
    </source>
</evidence>